<sequence>MEKPAWTTGGGPDPGGTRLAVAWRADQDSPRWAHRYTPQAWARLLAGPARHRWTSRDLNALVRDWIGVNGSLPDSPHRPIGLLGAMLAWHGNDTARPAALDDAREAEELAAARARVAAQHVERVAAAEARAVGRAAVGGAGHTAAREVAAAIAARALARRTHVVAADTARHDAAVRAARGAKQGPSHYE</sequence>
<name>A0A544VQG6_9MYCO</name>
<reference evidence="1 2" key="1">
    <citation type="submission" date="2018-10" db="EMBL/GenBank/DDBJ databases">
        <title>Draft genome of Mycobacterium hodleri strain B.</title>
        <authorList>
            <person name="Amande T.J."/>
            <person name="Mcgenity T.J."/>
        </authorList>
    </citation>
    <scope>NUCLEOTIDE SEQUENCE [LARGE SCALE GENOMIC DNA]</scope>
    <source>
        <strain evidence="1 2">B</strain>
    </source>
</reference>
<dbReference type="EMBL" id="VIFX01000095">
    <property type="protein sequence ID" value="TQR82226.1"/>
    <property type="molecule type" value="Genomic_DNA"/>
</dbReference>
<protein>
    <submittedName>
        <fullName evidence="1">Uncharacterized protein</fullName>
    </submittedName>
</protein>
<dbReference type="Proteomes" id="UP000315759">
    <property type="component" value="Unassembled WGS sequence"/>
</dbReference>
<dbReference type="AlphaFoldDB" id="A0A544VQG6"/>
<gene>
    <name evidence="1" type="ORF">D8S82_33220</name>
</gene>
<evidence type="ECO:0000313" key="2">
    <source>
        <dbReference type="Proteomes" id="UP000315759"/>
    </source>
</evidence>
<accession>A0A544VQG6</accession>
<dbReference type="RefSeq" id="WP_142556146.1">
    <property type="nucleotide sequence ID" value="NZ_VIFX01000095.1"/>
</dbReference>
<keyword evidence="2" id="KW-1185">Reference proteome</keyword>
<evidence type="ECO:0000313" key="1">
    <source>
        <dbReference type="EMBL" id="TQR82226.1"/>
    </source>
</evidence>
<comment type="caution">
    <text evidence="1">The sequence shown here is derived from an EMBL/GenBank/DDBJ whole genome shotgun (WGS) entry which is preliminary data.</text>
</comment>
<organism evidence="1 2">
    <name type="scientific">Mycolicibacterium hodleri</name>
    <dbReference type="NCBI Taxonomy" id="49897"/>
    <lineage>
        <taxon>Bacteria</taxon>
        <taxon>Bacillati</taxon>
        <taxon>Actinomycetota</taxon>
        <taxon>Actinomycetes</taxon>
        <taxon>Mycobacteriales</taxon>
        <taxon>Mycobacteriaceae</taxon>
        <taxon>Mycolicibacterium</taxon>
    </lineage>
</organism>
<proteinExistence type="predicted"/>